<keyword evidence="3" id="KW-1185">Reference proteome</keyword>
<evidence type="ECO:0000256" key="1">
    <source>
        <dbReference type="SAM" id="MobiDB-lite"/>
    </source>
</evidence>
<dbReference type="Proteomes" id="UP001457282">
    <property type="component" value="Unassembled WGS sequence"/>
</dbReference>
<sequence length="161" mass="17749">MAPKKRKAYEEAESAESAAVSTRMVTRSSSQEASGPSEKSLPEIPAAKMKKGKKKDEVKSEEGEEAPKKAGGGAKTKNIVIERCTQCNAFKTRADQVRASLEGIPGITVTINPVKPRRGCFEIREEGGEKFISLLNMKRPFKPMKDLNMQEVIDNIIQQIQ</sequence>
<proteinExistence type="predicted"/>
<organism evidence="2 3">
    <name type="scientific">Rubus argutus</name>
    <name type="common">Southern blackberry</name>
    <dbReference type="NCBI Taxonomy" id="59490"/>
    <lineage>
        <taxon>Eukaryota</taxon>
        <taxon>Viridiplantae</taxon>
        <taxon>Streptophyta</taxon>
        <taxon>Embryophyta</taxon>
        <taxon>Tracheophyta</taxon>
        <taxon>Spermatophyta</taxon>
        <taxon>Magnoliopsida</taxon>
        <taxon>eudicotyledons</taxon>
        <taxon>Gunneridae</taxon>
        <taxon>Pentapetalae</taxon>
        <taxon>rosids</taxon>
        <taxon>fabids</taxon>
        <taxon>Rosales</taxon>
        <taxon>Rosaceae</taxon>
        <taxon>Rosoideae</taxon>
        <taxon>Rosoideae incertae sedis</taxon>
        <taxon>Rubus</taxon>
    </lineage>
</organism>
<dbReference type="InterPro" id="IPR052674">
    <property type="entry name" value="SelWTH-like"/>
</dbReference>
<name>A0AAW1YBR5_RUBAR</name>
<feature type="compositionally biased region" description="Polar residues" evidence="1">
    <location>
        <begin position="23"/>
        <end position="34"/>
    </location>
</feature>
<protein>
    <recommendedName>
        <fullName evidence="4">Selenoprotein H</fullName>
    </recommendedName>
</protein>
<dbReference type="EMBL" id="JBEDUW010000002">
    <property type="protein sequence ID" value="KAK9946177.1"/>
    <property type="molecule type" value="Genomic_DNA"/>
</dbReference>
<dbReference type="PANTHER" id="PTHR33638:SF1">
    <property type="entry name" value="SELENOPROTEIN H"/>
    <property type="match status" value="1"/>
</dbReference>
<dbReference type="PANTHER" id="PTHR33638">
    <property type="entry name" value="SELENOPROTEIN H"/>
    <property type="match status" value="1"/>
</dbReference>
<evidence type="ECO:0000313" key="2">
    <source>
        <dbReference type="EMBL" id="KAK9946177.1"/>
    </source>
</evidence>
<feature type="compositionally biased region" description="Basic and acidic residues" evidence="1">
    <location>
        <begin position="54"/>
        <end position="68"/>
    </location>
</feature>
<accession>A0AAW1YBR5</accession>
<dbReference type="FunFam" id="3.40.30.10:FF:000361">
    <property type="entry name" value="Selenium binding protein"/>
    <property type="match status" value="1"/>
</dbReference>
<gene>
    <name evidence="2" type="ORF">M0R45_011652</name>
</gene>
<comment type="caution">
    <text evidence="2">The sequence shown here is derived from an EMBL/GenBank/DDBJ whole genome shotgun (WGS) entry which is preliminary data.</text>
</comment>
<dbReference type="GO" id="GO:0005794">
    <property type="term" value="C:Golgi apparatus"/>
    <property type="evidence" value="ECO:0007669"/>
    <property type="project" value="TreeGrafter"/>
</dbReference>
<evidence type="ECO:0000313" key="3">
    <source>
        <dbReference type="Proteomes" id="UP001457282"/>
    </source>
</evidence>
<feature type="region of interest" description="Disordered" evidence="1">
    <location>
        <begin position="1"/>
        <end position="74"/>
    </location>
</feature>
<reference evidence="2 3" key="1">
    <citation type="journal article" date="2023" name="G3 (Bethesda)">
        <title>A chromosome-length genome assembly and annotation of blackberry (Rubus argutus, cv. 'Hillquist').</title>
        <authorList>
            <person name="Bruna T."/>
            <person name="Aryal R."/>
            <person name="Dudchenko O."/>
            <person name="Sargent D.J."/>
            <person name="Mead D."/>
            <person name="Buti M."/>
            <person name="Cavallini A."/>
            <person name="Hytonen T."/>
            <person name="Andres J."/>
            <person name="Pham M."/>
            <person name="Weisz D."/>
            <person name="Mascagni F."/>
            <person name="Usai G."/>
            <person name="Natali L."/>
            <person name="Bassil N."/>
            <person name="Fernandez G.E."/>
            <person name="Lomsadze A."/>
            <person name="Armour M."/>
            <person name="Olukolu B."/>
            <person name="Poorten T."/>
            <person name="Britton C."/>
            <person name="Davik J."/>
            <person name="Ashrafi H."/>
            <person name="Aiden E.L."/>
            <person name="Borodovsky M."/>
            <person name="Worthington M."/>
        </authorList>
    </citation>
    <scope>NUCLEOTIDE SEQUENCE [LARGE SCALE GENOMIC DNA]</scope>
    <source>
        <strain evidence="2">PI 553951</strain>
    </source>
</reference>
<evidence type="ECO:0008006" key="4">
    <source>
        <dbReference type="Google" id="ProtNLM"/>
    </source>
</evidence>
<dbReference type="AlphaFoldDB" id="A0AAW1YBR5"/>